<dbReference type="Pfam" id="PF07715">
    <property type="entry name" value="Plug"/>
    <property type="match status" value="1"/>
</dbReference>
<dbReference type="Gene3D" id="2.40.170.20">
    <property type="entry name" value="TonB-dependent receptor, beta-barrel domain"/>
    <property type="match status" value="2"/>
</dbReference>
<dbReference type="Proteomes" id="UP000283003">
    <property type="component" value="Unassembled WGS sequence"/>
</dbReference>
<keyword evidence="7" id="KW-0406">Ion transport</keyword>
<evidence type="ECO:0000256" key="12">
    <source>
        <dbReference type="RuleBase" id="RU003357"/>
    </source>
</evidence>
<keyword evidence="9 11" id="KW-0472">Membrane</keyword>
<evidence type="ECO:0000256" key="10">
    <source>
        <dbReference type="ARBA" id="ARBA00023237"/>
    </source>
</evidence>
<evidence type="ECO:0000259" key="14">
    <source>
        <dbReference type="Pfam" id="PF00593"/>
    </source>
</evidence>
<sequence length="838" mass="91148">MNTSNLYRTTCAAALAAACLALPAHAQDAGSATNTVDEGPAATTGLGEIVVTATRRATDLQTTPVAVSAVDSKLIEQASPRDIGDLAAFVPNFSAATIANFNAASFAMRGVGQTSIIIYYEPPVAVLVDDFVMPSVQTQLLDTFDVEQVEVLRGPQGTLFGKNTTGGAVTVRTKRPVLNFIGMEGKLEAGSFGSYAMKGAANVPLGDWGAIRLVGGYEASDGYYKNGACYGPVPTFNTPGTDENPNGVPIVSKWSGVEGCLDGETLGGTSVWSARAKLLLEPTERISALFQYEWFRDDSDVVPSVNVNDEYTGSVPFLTDILNLTGRNPNSDDPLDNAAYTGRTGLGLDQGQRIYVDGIYANIDYETDIGTLTSVSGYRKQKSRIPNSYAGATAIGTDGTYLSFFDASRDDDRKTWQQELRFASDLGGAFDFVAGGFYQKDKANFCVPQYLGFLDITSGPLPFGNWNDTIYTLCNAQDAKSKAMFLEGTLKATDKLTITVGGRYTWEDKTWYGRQQAFYATLEGGFDPSIVDDIKEPLDANVFDYPFGVVTVSDKWREPTYRASVGYQATDDIFTYATFSHGFKGGGFNDQAGTFAPFGTDYDTFRTVAAATQPEKADSWEAGVKSEFFDNRLRFNLTGFYVKYKDLQKQLNVPIVVNGQPNQFTRFVNAASATVKGIELETSATPFSGLTLRGVLGYQDAKYGRYDQGDAGYDLSSAPLDRAPKWQWTLDSTYELPVGSEYDLRFNGNVAYVSRNLNTQAITDPNGNTFLDARTLVNGSITLSQVDNKYYVRLVGQNLTDERYKVAVQNVAGLWQNAQYGPPRFFGVEVGFRFGDDT</sequence>
<dbReference type="InterPro" id="IPR000531">
    <property type="entry name" value="Beta-barrel_TonB"/>
</dbReference>
<dbReference type="Pfam" id="PF00593">
    <property type="entry name" value="TonB_dep_Rec_b-barrel"/>
    <property type="match status" value="1"/>
</dbReference>
<accession>A0A437GU75</accession>
<dbReference type="AlphaFoldDB" id="A0A437GU75"/>
<evidence type="ECO:0000256" key="13">
    <source>
        <dbReference type="SAM" id="SignalP"/>
    </source>
</evidence>
<keyword evidence="17" id="KW-1185">Reference proteome</keyword>
<evidence type="ECO:0000313" key="17">
    <source>
        <dbReference type="Proteomes" id="UP000283003"/>
    </source>
</evidence>
<comment type="subcellular location">
    <subcellularLocation>
        <location evidence="1 11">Cell outer membrane</location>
        <topology evidence="1 11">Multi-pass membrane protein</topology>
    </subcellularLocation>
</comment>
<keyword evidence="10 11" id="KW-0998">Cell outer membrane</keyword>
<keyword evidence="2 11" id="KW-0813">Transport</keyword>
<name>A0A437GU75_9SPHN</name>
<evidence type="ECO:0000256" key="4">
    <source>
        <dbReference type="ARBA" id="ARBA00022496"/>
    </source>
</evidence>
<dbReference type="RefSeq" id="WP_127613744.1">
    <property type="nucleotide sequence ID" value="NZ_RXOL01000012.1"/>
</dbReference>
<evidence type="ECO:0000256" key="3">
    <source>
        <dbReference type="ARBA" id="ARBA00022452"/>
    </source>
</evidence>
<keyword evidence="5 11" id="KW-0812">Transmembrane</keyword>
<dbReference type="GO" id="GO:0006826">
    <property type="term" value="P:iron ion transport"/>
    <property type="evidence" value="ECO:0007669"/>
    <property type="project" value="UniProtKB-KW"/>
</dbReference>
<evidence type="ECO:0000313" key="16">
    <source>
        <dbReference type="EMBL" id="RVQ64736.1"/>
    </source>
</evidence>
<evidence type="ECO:0000259" key="15">
    <source>
        <dbReference type="Pfam" id="PF07715"/>
    </source>
</evidence>
<dbReference type="PROSITE" id="PS52016">
    <property type="entry name" value="TONB_DEPENDENT_REC_3"/>
    <property type="match status" value="1"/>
</dbReference>
<dbReference type="PANTHER" id="PTHR32552:SF81">
    <property type="entry name" value="TONB-DEPENDENT OUTER MEMBRANE RECEPTOR"/>
    <property type="match status" value="1"/>
</dbReference>
<keyword evidence="3 11" id="KW-1134">Transmembrane beta strand</keyword>
<evidence type="ECO:0000256" key="9">
    <source>
        <dbReference type="ARBA" id="ARBA00023136"/>
    </source>
</evidence>
<keyword evidence="13" id="KW-0732">Signal</keyword>
<comment type="caution">
    <text evidence="16">The sequence shown here is derived from an EMBL/GenBank/DDBJ whole genome shotgun (WGS) entry which is preliminary data.</text>
</comment>
<feature type="chain" id="PRO_5019240425" evidence="13">
    <location>
        <begin position="27"/>
        <end position="838"/>
    </location>
</feature>
<evidence type="ECO:0000256" key="8">
    <source>
        <dbReference type="ARBA" id="ARBA00023077"/>
    </source>
</evidence>
<evidence type="ECO:0000256" key="6">
    <source>
        <dbReference type="ARBA" id="ARBA00023004"/>
    </source>
</evidence>
<dbReference type="OrthoDB" id="9760333at2"/>
<keyword evidence="4" id="KW-0410">Iron transport</keyword>
<dbReference type="SUPFAM" id="SSF56935">
    <property type="entry name" value="Porins"/>
    <property type="match status" value="1"/>
</dbReference>
<evidence type="ECO:0000256" key="2">
    <source>
        <dbReference type="ARBA" id="ARBA00022448"/>
    </source>
</evidence>
<comment type="similarity">
    <text evidence="11 12">Belongs to the TonB-dependent receptor family.</text>
</comment>
<dbReference type="InterPro" id="IPR012910">
    <property type="entry name" value="Plug_dom"/>
</dbReference>
<keyword evidence="6" id="KW-0408">Iron</keyword>
<protein>
    <submittedName>
        <fullName evidence="16">TonB-dependent receptor</fullName>
    </submittedName>
</protein>
<gene>
    <name evidence="16" type="ORF">EKN06_15125</name>
</gene>
<evidence type="ECO:0000256" key="1">
    <source>
        <dbReference type="ARBA" id="ARBA00004571"/>
    </source>
</evidence>
<keyword evidence="16" id="KW-0675">Receptor</keyword>
<reference evidence="16 17" key="1">
    <citation type="submission" date="2018-12" db="EMBL/GenBank/DDBJ databases">
        <title>Croceicoccus ponticola sp. nov., a lipolytic bacterium isolated from seawater.</title>
        <authorList>
            <person name="Yoon J.-H."/>
        </authorList>
    </citation>
    <scope>NUCLEOTIDE SEQUENCE [LARGE SCALE GENOMIC DNA]</scope>
    <source>
        <strain evidence="16 17">GM-16</strain>
    </source>
</reference>
<feature type="signal peptide" evidence="13">
    <location>
        <begin position="1"/>
        <end position="26"/>
    </location>
</feature>
<dbReference type="EMBL" id="RXOL01000012">
    <property type="protein sequence ID" value="RVQ64736.1"/>
    <property type="molecule type" value="Genomic_DNA"/>
</dbReference>
<feature type="domain" description="TonB-dependent receptor-like beta-barrel" evidence="14">
    <location>
        <begin position="311"/>
        <end position="799"/>
    </location>
</feature>
<proteinExistence type="inferred from homology"/>
<evidence type="ECO:0000256" key="5">
    <source>
        <dbReference type="ARBA" id="ARBA00022692"/>
    </source>
</evidence>
<evidence type="ECO:0000256" key="11">
    <source>
        <dbReference type="PROSITE-ProRule" id="PRU01360"/>
    </source>
</evidence>
<feature type="domain" description="TonB-dependent receptor plug" evidence="15">
    <location>
        <begin position="60"/>
        <end position="168"/>
    </location>
</feature>
<organism evidence="16 17">
    <name type="scientific">Croceicoccus ponticola</name>
    <dbReference type="NCBI Taxonomy" id="2217664"/>
    <lineage>
        <taxon>Bacteria</taxon>
        <taxon>Pseudomonadati</taxon>
        <taxon>Pseudomonadota</taxon>
        <taxon>Alphaproteobacteria</taxon>
        <taxon>Sphingomonadales</taxon>
        <taxon>Erythrobacteraceae</taxon>
        <taxon>Croceicoccus</taxon>
    </lineage>
</organism>
<dbReference type="PANTHER" id="PTHR32552">
    <property type="entry name" value="FERRICHROME IRON RECEPTOR-RELATED"/>
    <property type="match status" value="1"/>
</dbReference>
<dbReference type="InterPro" id="IPR036942">
    <property type="entry name" value="Beta-barrel_TonB_sf"/>
</dbReference>
<dbReference type="GO" id="GO:0009279">
    <property type="term" value="C:cell outer membrane"/>
    <property type="evidence" value="ECO:0007669"/>
    <property type="project" value="UniProtKB-SubCell"/>
</dbReference>
<keyword evidence="8 12" id="KW-0798">TonB box</keyword>
<dbReference type="InterPro" id="IPR039426">
    <property type="entry name" value="TonB-dep_rcpt-like"/>
</dbReference>
<evidence type="ECO:0000256" key="7">
    <source>
        <dbReference type="ARBA" id="ARBA00023065"/>
    </source>
</evidence>